<dbReference type="AlphaFoldDB" id="A0A3P3FUN9"/>
<dbReference type="InterPro" id="IPR029063">
    <property type="entry name" value="SAM-dependent_MTases_sf"/>
</dbReference>
<reference evidence="2 3" key="1">
    <citation type="submission" date="2018-11" db="EMBL/GenBank/DDBJ databases">
        <title>the genome of Mesorhizobium tamadayense DSM 28320.</title>
        <authorList>
            <person name="Gao J."/>
        </authorList>
    </citation>
    <scope>NUCLEOTIDE SEQUENCE [LARGE SCALE GENOMIC DNA]</scope>
    <source>
        <strain evidence="2 3">DSM 28320</strain>
    </source>
</reference>
<sequence length="217" mass="23880">MMGKRSNYPRISKDFYPTPAKAVLPLLPFLRPGTRFIEPCGGDGALISHLEAHGHTCVGAVDIEPRHRSIVARDALTLTTTDVVGAECFITNLPWSRPVLHPLLAHLKGLLPLWTIIDSNWAHTIQAGPHMHYCSQVVSIGRVRWIPGTSSDGKDDASWYRFEAVPTETIFKGRAALSDLRSVEHNPTSVPGATASRHARHHQYSSPMTPKAKETKG</sequence>
<evidence type="ECO:0000313" key="2">
    <source>
        <dbReference type="EMBL" id="RRI02320.1"/>
    </source>
</evidence>
<dbReference type="OrthoDB" id="7594818at2"/>
<dbReference type="SUPFAM" id="SSF53335">
    <property type="entry name" value="S-adenosyl-L-methionine-dependent methyltransferases"/>
    <property type="match status" value="1"/>
</dbReference>
<organism evidence="2 3">
    <name type="scientific">Mesorhizobium tamadayense</name>
    <dbReference type="NCBI Taxonomy" id="425306"/>
    <lineage>
        <taxon>Bacteria</taxon>
        <taxon>Pseudomonadati</taxon>
        <taxon>Pseudomonadota</taxon>
        <taxon>Alphaproteobacteria</taxon>
        <taxon>Hyphomicrobiales</taxon>
        <taxon>Phyllobacteriaceae</taxon>
        <taxon>Mesorhizobium</taxon>
    </lineage>
</organism>
<dbReference type="EMBL" id="RQXT01000012">
    <property type="protein sequence ID" value="RRI02320.1"/>
    <property type="molecule type" value="Genomic_DNA"/>
</dbReference>
<evidence type="ECO:0008006" key="4">
    <source>
        <dbReference type="Google" id="ProtNLM"/>
    </source>
</evidence>
<proteinExistence type="predicted"/>
<dbReference type="RefSeq" id="WP_124998674.1">
    <property type="nucleotide sequence ID" value="NZ_RQXT01000012.1"/>
</dbReference>
<gene>
    <name evidence="2" type="ORF">EH240_12705</name>
</gene>
<feature type="region of interest" description="Disordered" evidence="1">
    <location>
        <begin position="182"/>
        <end position="217"/>
    </location>
</feature>
<evidence type="ECO:0000256" key="1">
    <source>
        <dbReference type="SAM" id="MobiDB-lite"/>
    </source>
</evidence>
<protein>
    <recommendedName>
        <fullName evidence="4">Class I SAM-dependent methyltransferase</fullName>
    </recommendedName>
</protein>
<keyword evidence="3" id="KW-1185">Reference proteome</keyword>
<comment type="caution">
    <text evidence="2">The sequence shown here is derived from an EMBL/GenBank/DDBJ whole genome shotgun (WGS) entry which is preliminary data.</text>
</comment>
<name>A0A3P3FUN9_9HYPH</name>
<evidence type="ECO:0000313" key="3">
    <source>
        <dbReference type="Proteomes" id="UP000273786"/>
    </source>
</evidence>
<accession>A0A3P3FUN9</accession>
<dbReference type="Proteomes" id="UP000273786">
    <property type="component" value="Unassembled WGS sequence"/>
</dbReference>